<reference evidence="1 2" key="1">
    <citation type="submission" date="2023-04" db="EMBL/GenBank/DDBJ databases">
        <title>A novel bacteria isolated from coastal sediment.</title>
        <authorList>
            <person name="Liu X.-J."/>
            <person name="Du Z.-J."/>
        </authorList>
    </citation>
    <scope>NUCLEOTIDE SEQUENCE [LARGE SCALE GENOMIC DNA]</scope>
    <source>
        <strain evidence="1 2">SDUM461003</strain>
    </source>
</reference>
<dbReference type="EMBL" id="JARXHW010000002">
    <property type="protein sequence ID" value="MDQ8206190.1"/>
    <property type="molecule type" value="Genomic_DNA"/>
</dbReference>
<evidence type="ECO:0000313" key="1">
    <source>
        <dbReference type="EMBL" id="MDQ8206190.1"/>
    </source>
</evidence>
<gene>
    <name evidence="1" type="ORF">QEH52_01620</name>
</gene>
<evidence type="ECO:0008006" key="3">
    <source>
        <dbReference type="Google" id="ProtNLM"/>
    </source>
</evidence>
<sequence length="85" mass="9239">MSSEKAKSKSVSMSLAQWELVELACAEAREDRSAYIRRLCLADLETRGYMAGGDAMGRRMSQLRELEATGLDVDAALEGLLRGAA</sequence>
<evidence type="ECO:0000313" key="2">
    <source>
        <dbReference type="Proteomes" id="UP001225316"/>
    </source>
</evidence>
<protein>
    <recommendedName>
        <fullName evidence="3">CopG family transcriptional regulator</fullName>
    </recommendedName>
</protein>
<organism evidence="1 2">
    <name type="scientific">Thalassobacterium maritimum</name>
    <dbReference type="NCBI Taxonomy" id="3041265"/>
    <lineage>
        <taxon>Bacteria</taxon>
        <taxon>Pseudomonadati</taxon>
        <taxon>Verrucomicrobiota</taxon>
        <taxon>Opitutia</taxon>
        <taxon>Puniceicoccales</taxon>
        <taxon>Coraliomargaritaceae</taxon>
        <taxon>Thalassobacterium</taxon>
    </lineage>
</organism>
<name>A0ABU1APT8_9BACT</name>
<dbReference type="RefSeq" id="WP_308948194.1">
    <property type="nucleotide sequence ID" value="NZ_JARXHW010000002.1"/>
</dbReference>
<accession>A0ABU1APT8</accession>
<dbReference type="Proteomes" id="UP001225316">
    <property type="component" value="Unassembled WGS sequence"/>
</dbReference>
<proteinExistence type="predicted"/>
<keyword evidence="2" id="KW-1185">Reference proteome</keyword>
<comment type="caution">
    <text evidence="1">The sequence shown here is derived from an EMBL/GenBank/DDBJ whole genome shotgun (WGS) entry which is preliminary data.</text>
</comment>